<evidence type="ECO:0000256" key="1">
    <source>
        <dbReference type="ARBA" id="ARBA00004496"/>
    </source>
</evidence>
<accession>A0A2A6E7E4</accession>
<dbReference type="Gene3D" id="1.25.40.10">
    <property type="entry name" value="Tetratricopeptide repeat domain"/>
    <property type="match status" value="2"/>
</dbReference>
<dbReference type="InterPro" id="IPR016032">
    <property type="entry name" value="Sig_transdc_resp-reg_C-effctor"/>
</dbReference>
<evidence type="ECO:0000256" key="4">
    <source>
        <dbReference type="ARBA" id="ARBA00022803"/>
    </source>
</evidence>
<dbReference type="InterPro" id="IPR000792">
    <property type="entry name" value="Tscrpt_reg_LuxR_C"/>
</dbReference>
<evidence type="ECO:0000256" key="6">
    <source>
        <dbReference type="SAM" id="Coils"/>
    </source>
</evidence>
<feature type="coiled-coil region" evidence="6">
    <location>
        <begin position="382"/>
        <end position="428"/>
    </location>
</feature>
<dbReference type="SMART" id="SM00028">
    <property type="entry name" value="TPR"/>
    <property type="match status" value="4"/>
</dbReference>
<proteinExistence type="inferred from homology"/>
<reference evidence="9 10" key="1">
    <citation type="submission" date="2017-09" db="EMBL/GenBank/DDBJ databases">
        <title>Phase variable restriction modification systems are present in the genome sequences of periodontal pathogens Prevotella intermedia, Tannerella forsythia and Porphyromonas gingivalis.</title>
        <authorList>
            <person name="Haigh R.D."/>
            <person name="Crawford L."/>
            <person name="Ralph J."/>
            <person name="Wanford J."/>
            <person name="Vartoukian S.R."/>
            <person name="Hijazib K."/>
            <person name="Wade W."/>
            <person name="Oggioni M.R."/>
        </authorList>
    </citation>
    <scope>NUCLEOTIDE SEQUENCE [LARGE SCALE GENOMIC DNA]</scope>
    <source>
        <strain evidence="9 10">WW11663</strain>
    </source>
</reference>
<dbReference type="Gene3D" id="1.10.10.10">
    <property type="entry name" value="Winged helix-like DNA-binding domain superfamily/Winged helix DNA-binding domain"/>
    <property type="match status" value="1"/>
</dbReference>
<evidence type="ECO:0000256" key="7">
    <source>
        <dbReference type="SAM" id="Phobius"/>
    </source>
</evidence>
<dbReference type="GO" id="GO:0003677">
    <property type="term" value="F:DNA binding"/>
    <property type="evidence" value="ECO:0007669"/>
    <property type="project" value="InterPro"/>
</dbReference>
<evidence type="ECO:0000259" key="8">
    <source>
        <dbReference type="SMART" id="SM00421"/>
    </source>
</evidence>
<dbReference type="PANTHER" id="PTHR46630">
    <property type="entry name" value="TETRATRICOPEPTIDE REPEAT PROTEIN 29"/>
    <property type="match status" value="1"/>
</dbReference>
<evidence type="ECO:0000256" key="3">
    <source>
        <dbReference type="ARBA" id="ARBA00022737"/>
    </source>
</evidence>
<keyword evidence="2" id="KW-0963">Cytoplasm</keyword>
<sequence>MFSKHKSKYGHMSFSRKKQQTSFFRKSIGVTLCWVICLSVPSHDEYRRSQIRELLDRAEEMLNADPSKAIYYSSQAITEAQKVGDTGGSTMGQAILGEAYMSLGDFNIGFEILTHAMEVCPPDSLHLKACIFLHLSGAYLKLKDLHKAFMYVDKAADIYRAQNDSLHLARCYNARGLVYIQKPDNVRAEENFKAALSINRKMNNLSSLAANLNNLCLYEGNSTEKVALLNEAIAINRTLEKIWALGENYNNLGTQYFYARDYEHALAVLDTAVSYATKINAKELVADNYRYKSWVYEARKDYKNAYAYLLLLYGAEKELLMMNEMRQIELNIVQKHLRDKEQQIIMREQAYQIDFLRLWVSIAVLAVIVLMLALSYAVYHYRQKKKLVLLEAARQLENHEKELMALKLKESEHEAQTVQQELEHHRKELTNLAFFIRSRNDLLAQIQEKIKAGYKLSPAESERHLRNIYTYISQFSARDTETGVLIDEINRQFIERLSQLHPNLSGNEKRLSSLLRVGLSTKEIASIIHSTPKTVNMARYRLRKHLNLETDDSLTEYMKQI</sequence>
<evidence type="ECO:0000313" key="9">
    <source>
        <dbReference type="EMBL" id="PDP43402.1"/>
    </source>
</evidence>
<dbReference type="GO" id="GO:0005737">
    <property type="term" value="C:cytoplasm"/>
    <property type="evidence" value="ECO:0007669"/>
    <property type="project" value="UniProtKB-SubCell"/>
</dbReference>
<dbReference type="SUPFAM" id="SSF46894">
    <property type="entry name" value="C-terminal effector domain of the bipartite response regulators"/>
    <property type="match status" value="1"/>
</dbReference>
<keyword evidence="6" id="KW-0175">Coiled coil</keyword>
<dbReference type="Proteomes" id="UP000219259">
    <property type="component" value="Unassembled WGS sequence"/>
</dbReference>
<evidence type="ECO:0000256" key="5">
    <source>
        <dbReference type="ARBA" id="ARBA00038253"/>
    </source>
</evidence>
<dbReference type="InterPro" id="IPR019734">
    <property type="entry name" value="TPR_rpt"/>
</dbReference>
<evidence type="ECO:0000313" key="10">
    <source>
        <dbReference type="Proteomes" id="UP000219259"/>
    </source>
</evidence>
<dbReference type="AlphaFoldDB" id="A0A2A6E7E4"/>
<dbReference type="EMBL" id="NSLJ01000020">
    <property type="protein sequence ID" value="PDP43402.1"/>
    <property type="molecule type" value="Genomic_DNA"/>
</dbReference>
<protein>
    <submittedName>
        <fullName evidence="9">LuxR family transcriptional regulator</fullName>
    </submittedName>
</protein>
<comment type="caution">
    <text evidence="9">The sequence shown here is derived from an EMBL/GenBank/DDBJ whole genome shotgun (WGS) entry which is preliminary data.</text>
</comment>
<dbReference type="InterPro" id="IPR036388">
    <property type="entry name" value="WH-like_DNA-bd_sf"/>
</dbReference>
<name>A0A2A6E7E4_TANFO</name>
<evidence type="ECO:0000256" key="2">
    <source>
        <dbReference type="ARBA" id="ARBA00022490"/>
    </source>
</evidence>
<comment type="similarity">
    <text evidence="5">Belongs to the Rap family.</text>
</comment>
<dbReference type="InterPro" id="IPR051476">
    <property type="entry name" value="Bac_ResReg_Asp_Phosphatase"/>
</dbReference>
<dbReference type="PANTHER" id="PTHR46630:SF1">
    <property type="entry name" value="TETRATRICOPEPTIDE REPEAT PROTEIN 29"/>
    <property type="match status" value="1"/>
</dbReference>
<gene>
    <name evidence="9" type="ORF">CLI86_08470</name>
</gene>
<dbReference type="SMART" id="SM00421">
    <property type="entry name" value="HTH_LUXR"/>
    <property type="match status" value="1"/>
</dbReference>
<dbReference type="GO" id="GO:0006355">
    <property type="term" value="P:regulation of DNA-templated transcription"/>
    <property type="evidence" value="ECO:0007669"/>
    <property type="project" value="InterPro"/>
</dbReference>
<feature type="transmembrane region" description="Helical" evidence="7">
    <location>
        <begin position="358"/>
        <end position="379"/>
    </location>
</feature>
<keyword evidence="7" id="KW-0812">Transmembrane</keyword>
<keyword evidence="7" id="KW-0472">Membrane</keyword>
<keyword evidence="7" id="KW-1133">Transmembrane helix</keyword>
<keyword evidence="3" id="KW-0677">Repeat</keyword>
<organism evidence="9 10">
    <name type="scientific">Tannerella forsythia</name>
    <name type="common">Bacteroides forsythus</name>
    <dbReference type="NCBI Taxonomy" id="28112"/>
    <lineage>
        <taxon>Bacteria</taxon>
        <taxon>Pseudomonadati</taxon>
        <taxon>Bacteroidota</taxon>
        <taxon>Bacteroidia</taxon>
        <taxon>Bacteroidales</taxon>
        <taxon>Tannerellaceae</taxon>
        <taxon>Tannerella</taxon>
    </lineage>
</organism>
<keyword evidence="4" id="KW-0802">TPR repeat</keyword>
<dbReference type="SUPFAM" id="SSF48452">
    <property type="entry name" value="TPR-like"/>
    <property type="match status" value="2"/>
</dbReference>
<dbReference type="InterPro" id="IPR011990">
    <property type="entry name" value="TPR-like_helical_dom_sf"/>
</dbReference>
<feature type="domain" description="HTH luxR-type" evidence="8">
    <location>
        <begin position="501"/>
        <end position="558"/>
    </location>
</feature>
<dbReference type="Pfam" id="PF13424">
    <property type="entry name" value="TPR_12"/>
    <property type="match status" value="1"/>
</dbReference>
<comment type="subcellular location">
    <subcellularLocation>
        <location evidence="1">Cytoplasm</location>
    </subcellularLocation>
</comment>